<comment type="caution">
    <text evidence="3">The sequence shown here is derived from an EMBL/GenBank/DDBJ whole genome shotgun (WGS) entry which is preliminary data.</text>
</comment>
<evidence type="ECO:0000313" key="3">
    <source>
        <dbReference type="EMBL" id="ROP83562.1"/>
    </source>
</evidence>
<feature type="coiled-coil region" evidence="1">
    <location>
        <begin position="274"/>
        <end position="301"/>
    </location>
</feature>
<dbReference type="RefSeq" id="WP_123693235.1">
    <property type="nucleotide sequence ID" value="NZ_AP019700.1"/>
</dbReference>
<sequence>MRFSRLSLERYGRFEGCELAFRGGSPDLHIIYGANEAGKTTALSAVSDLLFGFPLRSPYNFLFDYALLRVGATLEDDGRTLVCRRKKGTGATLLNGDDAAIDEAPLTAMLKGQARDTFGLSFSLDQDALRSGGRAMVEARNDLGRALFAAGSGLTGVADELKKLETEADAIWASSTAQRRTFTQAQKQLTDALRVVRQEALKPKAWTEARQATERARAALEAARKARDEVQSELRAIDRLRRVAPLVRQRDEQLERLRSCDGAMDIGRQKEDAAEAIIMEADEAQRRHAAAEQLRADAADRRAKVEADPVILARAEDIDQLVADAGAGEKGARDLARLESELAAAGLMAGRLRAEAGANADAAPSRSVAAKLRDLARRHGEIAAAGIQVAESRADIEDRRRLARSRLDGAPAEAAFDALIDAVDAARALGADADARCDSAGRKAETAAVAVPALLARLAPWSGAIGELLALPRVADAEIESARTNLADISADIRREEDEARRASDQAAAVVLQIAQLGIGAAVSPEEIASARADRQRHWQPIRDHVLSGTALPSPATAVAGFEASVHHADERMERRFTLADASSRLSLYEHNRAALNLEAEQAQARAEAGRRRYAEALEAWCGRLSAVALPAMAAAQFSTWQAGRDAVEAAHAQTIELRSDHDAIVARRDGSRRALSAALGLPDTGGPLAPVLASAERRRGELEEASQQRRLAREQLRQIDVDIAAIDRRQQRLDADAAANAAAWGAALAEAGLVIDAVTCGPVLDLLDGLREAARLEADLHRRVEGIRRDARGHVARVEAVADGCGVAPADTQVRLRALRDRLAAARAAATLAGSLEEEERRRADQVNEAAAKLKAADDALAPLLAETASADRAGLAAAIERSRARRRIVEELASTERRILEEGDGLALDALVGRVAGSDIDQIANRVVALDARLNALNDETDLAATAHGDARSAFAALDTGGTSAVDAAADAEQARAELEVLAEQYILRRAQAVTLKWAIEKYRARHQDPLLLRAAELFSTLTAGRYAMLRVEADGPTPRLLGLRDDGRTAVEVGAMSEGTTDQLFLALRLAALERSVAAGIRLPFLADDLFVNFDDQRAEAGFKVLAEVARSTQVLFFTHHPHLAAIARSVVGADLHSECALN</sequence>
<dbReference type="EMBL" id="RJKX01000016">
    <property type="protein sequence ID" value="ROP83562.1"/>
    <property type="molecule type" value="Genomic_DNA"/>
</dbReference>
<dbReference type="Proteomes" id="UP000278222">
    <property type="component" value="Unassembled WGS sequence"/>
</dbReference>
<feature type="coiled-coil region" evidence="1">
    <location>
        <begin position="586"/>
        <end position="620"/>
    </location>
</feature>
<dbReference type="PANTHER" id="PTHR41259">
    <property type="entry name" value="DOUBLE-STRAND BREAK REPAIR RAD50 ATPASE, PUTATIVE-RELATED"/>
    <property type="match status" value="1"/>
</dbReference>
<protein>
    <submittedName>
        <fullName evidence="3">AAA domain-containing protein</fullName>
    </submittedName>
</protein>
<accession>A0A3N1KVX6</accession>
<reference evidence="3 4" key="1">
    <citation type="submission" date="2018-11" db="EMBL/GenBank/DDBJ databases">
        <title>Genomic Encyclopedia of Type Strains, Phase IV (KMG-IV): sequencing the most valuable type-strain genomes for metagenomic binning, comparative biology and taxonomic classification.</title>
        <authorList>
            <person name="Goeker M."/>
        </authorList>
    </citation>
    <scope>NUCLEOTIDE SEQUENCE [LARGE SCALE GENOMIC DNA]</scope>
    <source>
        <strain evidence="3 4">DSM 5900</strain>
    </source>
</reference>
<feature type="domain" description="YhaN AAA" evidence="2">
    <location>
        <begin position="1"/>
        <end position="206"/>
    </location>
</feature>
<dbReference type="OrthoDB" id="9764467at2"/>
<organism evidence="3 4">
    <name type="scientific">Stella humosa</name>
    <dbReference type="NCBI Taxonomy" id="94"/>
    <lineage>
        <taxon>Bacteria</taxon>
        <taxon>Pseudomonadati</taxon>
        <taxon>Pseudomonadota</taxon>
        <taxon>Alphaproteobacteria</taxon>
        <taxon>Rhodospirillales</taxon>
        <taxon>Stellaceae</taxon>
        <taxon>Stella</taxon>
    </lineage>
</organism>
<gene>
    <name evidence="3" type="ORF">EDC65_4210</name>
</gene>
<feature type="coiled-coil region" evidence="1">
    <location>
        <begin position="479"/>
        <end position="506"/>
    </location>
</feature>
<evidence type="ECO:0000259" key="2">
    <source>
        <dbReference type="Pfam" id="PF13514"/>
    </source>
</evidence>
<keyword evidence="4" id="KW-1185">Reference proteome</keyword>
<proteinExistence type="predicted"/>
<dbReference type="PANTHER" id="PTHR41259:SF1">
    <property type="entry name" value="DOUBLE-STRAND BREAK REPAIR RAD50 ATPASE, PUTATIVE-RELATED"/>
    <property type="match status" value="1"/>
</dbReference>
<keyword evidence="1" id="KW-0175">Coiled coil</keyword>
<feature type="coiled-coil region" evidence="1">
    <location>
        <begin position="696"/>
        <end position="723"/>
    </location>
</feature>
<evidence type="ECO:0000313" key="4">
    <source>
        <dbReference type="Proteomes" id="UP000278222"/>
    </source>
</evidence>
<dbReference type="Pfam" id="PF13514">
    <property type="entry name" value="AAA_27"/>
    <property type="match status" value="1"/>
</dbReference>
<evidence type="ECO:0000256" key="1">
    <source>
        <dbReference type="SAM" id="Coils"/>
    </source>
</evidence>
<dbReference type="AlphaFoldDB" id="A0A3N1KVX6"/>
<dbReference type="InterPro" id="IPR027417">
    <property type="entry name" value="P-loop_NTPase"/>
</dbReference>
<feature type="coiled-coil region" evidence="1">
    <location>
        <begin position="209"/>
        <end position="243"/>
    </location>
</feature>
<dbReference type="InterPro" id="IPR038734">
    <property type="entry name" value="YhaN_AAA"/>
</dbReference>
<dbReference type="SUPFAM" id="SSF52540">
    <property type="entry name" value="P-loop containing nucleoside triphosphate hydrolases"/>
    <property type="match status" value="1"/>
</dbReference>
<dbReference type="Gene3D" id="3.40.50.300">
    <property type="entry name" value="P-loop containing nucleotide triphosphate hydrolases"/>
    <property type="match status" value="2"/>
</dbReference>
<name>A0A3N1KVX6_9PROT</name>